<comment type="caution">
    <text evidence="1">The sequence shown here is derived from an EMBL/GenBank/DDBJ whole genome shotgun (WGS) entry which is preliminary data.</text>
</comment>
<protein>
    <submittedName>
        <fullName evidence="1">Uncharacterized protein</fullName>
    </submittedName>
</protein>
<gene>
    <name evidence="1" type="ORF">TKK_000270</name>
</gene>
<sequence length="68" mass="8485">MLTLLADERARIYKRHPEDVKEEEKKETLRRWQDRWDRAPKGRWTHRLIPNIAEWVEKGHREVGYYLK</sequence>
<evidence type="ECO:0000313" key="2">
    <source>
        <dbReference type="Proteomes" id="UP001627154"/>
    </source>
</evidence>
<dbReference type="AlphaFoldDB" id="A0ABD2XSE5"/>
<organism evidence="1 2">
    <name type="scientific">Trichogramma kaykai</name>
    <dbReference type="NCBI Taxonomy" id="54128"/>
    <lineage>
        <taxon>Eukaryota</taxon>
        <taxon>Metazoa</taxon>
        <taxon>Ecdysozoa</taxon>
        <taxon>Arthropoda</taxon>
        <taxon>Hexapoda</taxon>
        <taxon>Insecta</taxon>
        <taxon>Pterygota</taxon>
        <taxon>Neoptera</taxon>
        <taxon>Endopterygota</taxon>
        <taxon>Hymenoptera</taxon>
        <taxon>Apocrita</taxon>
        <taxon>Proctotrupomorpha</taxon>
        <taxon>Chalcidoidea</taxon>
        <taxon>Trichogrammatidae</taxon>
        <taxon>Trichogramma</taxon>
    </lineage>
</organism>
<evidence type="ECO:0000313" key="1">
    <source>
        <dbReference type="EMBL" id="KAL3407591.1"/>
    </source>
</evidence>
<keyword evidence="2" id="KW-1185">Reference proteome</keyword>
<reference evidence="1 2" key="1">
    <citation type="journal article" date="2024" name="bioRxiv">
        <title>A reference genome for Trichogramma kaykai: A tiny desert-dwelling parasitoid wasp with competing sex-ratio distorters.</title>
        <authorList>
            <person name="Culotta J."/>
            <person name="Lindsey A.R."/>
        </authorList>
    </citation>
    <scope>NUCLEOTIDE SEQUENCE [LARGE SCALE GENOMIC DNA]</scope>
    <source>
        <strain evidence="1 2">KSX58</strain>
    </source>
</reference>
<dbReference type="EMBL" id="JBJJXI010000003">
    <property type="protein sequence ID" value="KAL3407591.1"/>
    <property type="molecule type" value="Genomic_DNA"/>
</dbReference>
<name>A0ABD2XSE5_9HYME</name>
<proteinExistence type="predicted"/>
<dbReference type="Proteomes" id="UP001627154">
    <property type="component" value="Unassembled WGS sequence"/>
</dbReference>
<accession>A0ABD2XSE5</accession>